<evidence type="ECO:0000256" key="11">
    <source>
        <dbReference type="SAM" id="Phobius"/>
    </source>
</evidence>
<evidence type="ECO:0000256" key="9">
    <source>
        <dbReference type="PROSITE-ProRule" id="PRU00339"/>
    </source>
</evidence>
<dbReference type="SMART" id="SM00387">
    <property type="entry name" value="HATPase_c"/>
    <property type="match status" value="1"/>
</dbReference>
<feature type="transmembrane region" description="Helical" evidence="11">
    <location>
        <begin position="408"/>
        <end position="427"/>
    </location>
</feature>
<feature type="domain" description="Histidine kinase" evidence="12">
    <location>
        <begin position="460"/>
        <end position="652"/>
    </location>
</feature>
<evidence type="ECO:0000313" key="13">
    <source>
        <dbReference type="EMBL" id="PZF72067.1"/>
    </source>
</evidence>
<dbReference type="PROSITE" id="PS50109">
    <property type="entry name" value="HIS_KIN"/>
    <property type="match status" value="1"/>
</dbReference>
<evidence type="ECO:0000256" key="4">
    <source>
        <dbReference type="ARBA" id="ARBA00022679"/>
    </source>
</evidence>
<dbReference type="GO" id="GO:0005524">
    <property type="term" value="F:ATP binding"/>
    <property type="evidence" value="ECO:0007669"/>
    <property type="project" value="UniProtKB-KW"/>
</dbReference>
<dbReference type="GO" id="GO:0016020">
    <property type="term" value="C:membrane"/>
    <property type="evidence" value="ECO:0007669"/>
    <property type="project" value="InterPro"/>
</dbReference>
<dbReference type="InterPro" id="IPR011990">
    <property type="entry name" value="TPR-like_helical_dom_sf"/>
</dbReference>
<dbReference type="InterPro" id="IPR005467">
    <property type="entry name" value="His_kinase_dom"/>
</dbReference>
<dbReference type="EMBL" id="QKTW01000019">
    <property type="protein sequence ID" value="PZF72067.1"/>
    <property type="molecule type" value="Genomic_DNA"/>
</dbReference>
<feature type="repeat" description="TPR" evidence="9">
    <location>
        <begin position="211"/>
        <end position="244"/>
    </location>
</feature>
<dbReference type="PROSITE" id="PS50005">
    <property type="entry name" value="TPR"/>
    <property type="match status" value="2"/>
</dbReference>
<keyword evidence="11" id="KW-0812">Transmembrane</keyword>
<dbReference type="GO" id="GO:0046983">
    <property type="term" value="F:protein dimerization activity"/>
    <property type="evidence" value="ECO:0007669"/>
    <property type="project" value="InterPro"/>
</dbReference>
<dbReference type="InterPro" id="IPR050482">
    <property type="entry name" value="Sensor_HK_TwoCompSys"/>
</dbReference>
<evidence type="ECO:0000313" key="14">
    <source>
        <dbReference type="Proteomes" id="UP000248745"/>
    </source>
</evidence>
<keyword evidence="5" id="KW-0547">Nucleotide-binding</keyword>
<evidence type="ECO:0000256" key="6">
    <source>
        <dbReference type="ARBA" id="ARBA00022777"/>
    </source>
</evidence>
<dbReference type="SUPFAM" id="SSF55874">
    <property type="entry name" value="ATPase domain of HSP90 chaperone/DNA topoisomerase II/histidine kinase"/>
    <property type="match status" value="1"/>
</dbReference>
<keyword evidence="14" id="KW-1185">Reference proteome</keyword>
<protein>
    <recommendedName>
        <fullName evidence="2">histidine kinase</fullName>
        <ecNumber evidence="2">2.7.13.3</ecNumber>
    </recommendedName>
</protein>
<keyword evidence="4" id="KW-0808">Transferase</keyword>
<evidence type="ECO:0000256" key="3">
    <source>
        <dbReference type="ARBA" id="ARBA00022553"/>
    </source>
</evidence>
<dbReference type="Pfam" id="PF02518">
    <property type="entry name" value="HATPase_c"/>
    <property type="match status" value="1"/>
</dbReference>
<dbReference type="Gene3D" id="1.25.40.10">
    <property type="entry name" value="Tetratricopeptide repeat domain"/>
    <property type="match status" value="2"/>
</dbReference>
<dbReference type="PANTHER" id="PTHR24421">
    <property type="entry name" value="NITRATE/NITRITE SENSOR PROTEIN NARX-RELATED"/>
    <property type="match status" value="1"/>
</dbReference>
<dbReference type="InterPro" id="IPR036890">
    <property type="entry name" value="HATPase_C_sf"/>
</dbReference>
<keyword evidence="11" id="KW-1133">Transmembrane helix</keyword>
<evidence type="ECO:0000256" key="10">
    <source>
        <dbReference type="SAM" id="Coils"/>
    </source>
</evidence>
<sequence length="659" mass="74393">MFSRNLHIPWLARYSIILLPLLFLTDIFLYGQTSSNKEQFSISYGIPDSLRIDHEIDSAKKILEYAPDSGIQIFKSILSESRTTGYAKGIYNSFISLGKGYAMIGKYGDGIGYWKDGITFIYATGKGTDKLSSFYGNIGAIYGIKGDYETALQYVYKAIDLSKNDEQLIMAYNNAANILLRMPNMPATKPLHYLELAAQKARKAGNKLILASILTNMGSVYVQQEDWTKSKSYFDSALALAEGPEMAELKYSTLLSLGELSLSQHQPNEALPYFYEAQSLTGQHVNPYYTVTCDLRLGEAYIQLKDYNTAQQFAKRAEEKTRELGIVNNRVQAFETLSRLYKQMGAHEKALVFYQEYTHLKDSLFRQTTIDRVNEMDIRYNTAQKEKEIADNQLLIANQQNRLRLNNVLLIAGSGGILLLVIILIVVSKNAKQKQKILISDHTISNLKAMMKGEEKERIRIARELHDGIGGMLAAVKINFSSLTQTNPSLRSEKAKHIEEMLQSTAQEVRTVAHNLMPDIVLQFGLQKSLETYCNNISGRNPHPEIHLQFYGDLSLLDKSTELILYRICQELIQNVLKHAQATRIEIQIMEYEGKINLTIEDNGVGFDTNEVNYGMGLQNLQFRMQALQGFISVASRKGEGTSVHIEFDVLQSSTTNTQ</sequence>
<dbReference type="CDD" id="cd16917">
    <property type="entry name" value="HATPase_UhpB-NarQ-NarX-like"/>
    <property type="match status" value="1"/>
</dbReference>
<comment type="catalytic activity">
    <reaction evidence="1">
        <text>ATP + protein L-histidine = ADP + protein N-phospho-L-histidine.</text>
        <dbReference type="EC" id="2.7.13.3"/>
    </reaction>
</comment>
<evidence type="ECO:0000259" key="12">
    <source>
        <dbReference type="PROSITE" id="PS50109"/>
    </source>
</evidence>
<evidence type="ECO:0000256" key="8">
    <source>
        <dbReference type="ARBA" id="ARBA00023012"/>
    </source>
</evidence>
<dbReference type="EC" id="2.7.13.3" evidence="2"/>
<evidence type="ECO:0000256" key="7">
    <source>
        <dbReference type="ARBA" id="ARBA00022840"/>
    </source>
</evidence>
<dbReference type="PANTHER" id="PTHR24421:SF10">
    <property type="entry name" value="NITRATE_NITRITE SENSOR PROTEIN NARQ"/>
    <property type="match status" value="1"/>
</dbReference>
<dbReference type="InterPro" id="IPR011712">
    <property type="entry name" value="Sig_transdc_His_kin_sub3_dim/P"/>
</dbReference>
<dbReference type="GO" id="GO:0000155">
    <property type="term" value="F:phosphorelay sensor kinase activity"/>
    <property type="evidence" value="ECO:0007669"/>
    <property type="project" value="InterPro"/>
</dbReference>
<keyword evidence="8" id="KW-0902">Two-component regulatory system</keyword>
<dbReference type="Pfam" id="PF07730">
    <property type="entry name" value="HisKA_3"/>
    <property type="match status" value="1"/>
</dbReference>
<feature type="coiled-coil region" evidence="10">
    <location>
        <begin position="373"/>
        <end position="400"/>
    </location>
</feature>
<dbReference type="SUPFAM" id="SSF48452">
    <property type="entry name" value="TPR-like"/>
    <property type="match status" value="1"/>
</dbReference>
<feature type="transmembrane region" description="Helical" evidence="11">
    <location>
        <begin position="12"/>
        <end position="31"/>
    </location>
</feature>
<keyword evidence="9" id="KW-0802">TPR repeat</keyword>
<dbReference type="InterPro" id="IPR003594">
    <property type="entry name" value="HATPase_dom"/>
</dbReference>
<keyword evidence="6" id="KW-0418">Kinase</keyword>
<keyword evidence="10" id="KW-0175">Coiled coil</keyword>
<evidence type="ECO:0000256" key="2">
    <source>
        <dbReference type="ARBA" id="ARBA00012438"/>
    </source>
</evidence>
<dbReference type="SMART" id="SM00028">
    <property type="entry name" value="TPR"/>
    <property type="match status" value="5"/>
</dbReference>
<dbReference type="AlphaFoldDB" id="A0A2W2B7X6"/>
<dbReference type="InterPro" id="IPR019734">
    <property type="entry name" value="TPR_rpt"/>
</dbReference>
<dbReference type="OrthoDB" id="617348at2"/>
<dbReference type="Proteomes" id="UP000248745">
    <property type="component" value="Unassembled WGS sequence"/>
</dbReference>
<evidence type="ECO:0000256" key="5">
    <source>
        <dbReference type="ARBA" id="ARBA00022741"/>
    </source>
</evidence>
<keyword evidence="7" id="KW-0067">ATP-binding</keyword>
<reference evidence="13 14" key="1">
    <citation type="submission" date="2018-06" db="EMBL/GenBank/DDBJ databases">
        <title>Mucibacter soli gen. nov., sp. nov., a new member of the family Chitinophagaceae producing mucin.</title>
        <authorList>
            <person name="Kim M.-K."/>
            <person name="Park S."/>
            <person name="Kim T.-S."/>
            <person name="Joung Y."/>
            <person name="Han J.-H."/>
            <person name="Kim S.B."/>
        </authorList>
    </citation>
    <scope>NUCLEOTIDE SEQUENCE [LARGE SCALE GENOMIC DNA]</scope>
    <source>
        <strain evidence="13 14">R1-15</strain>
    </source>
</reference>
<dbReference type="Gene3D" id="1.20.5.1930">
    <property type="match status" value="1"/>
</dbReference>
<keyword evidence="11" id="KW-0472">Membrane</keyword>
<dbReference type="RefSeq" id="WP_110999582.1">
    <property type="nucleotide sequence ID" value="NZ_QKTW01000019.1"/>
</dbReference>
<evidence type="ECO:0000256" key="1">
    <source>
        <dbReference type="ARBA" id="ARBA00000085"/>
    </source>
</evidence>
<comment type="caution">
    <text evidence="13">The sequence shown here is derived from an EMBL/GenBank/DDBJ whole genome shotgun (WGS) entry which is preliminary data.</text>
</comment>
<dbReference type="Gene3D" id="3.30.565.10">
    <property type="entry name" value="Histidine kinase-like ATPase, C-terminal domain"/>
    <property type="match status" value="1"/>
</dbReference>
<organism evidence="13 14">
    <name type="scientific">Taibaiella soli</name>
    <dbReference type="NCBI Taxonomy" id="1649169"/>
    <lineage>
        <taxon>Bacteria</taxon>
        <taxon>Pseudomonadati</taxon>
        <taxon>Bacteroidota</taxon>
        <taxon>Chitinophagia</taxon>
        <taxon>Chitinophagales</taxon>
        <taxon>Chitinophagaceae</taxon>
        <taxon>Taibaiella</taxon>
    </lineage>
</organism>
<dbReference type="Pfam" id="PF13181">
    <property type="entry name" value="TPR_8"/>
    <property type="match status" value="2"/>
</dbReference>
<gene>
    <name evidence="13" type="ORF">DN068_14100</name>
</gene>
<feature type="repeat" description="TPR" evidence="9">
    <location>
        <begin position="132"/>
        <end position="165"/>
    </location>
</feature>
<keyword evidence="3" id="KW-0597">Phosphoprotein</keyword>
<proteinExistence type="predicted"/>
<name>A0A2W2B7X6_9BACT</name>
<accession>A0A2W2B7X6</accession>